<reference evidence="1" key="1">
    <citation type="submission" date="2020-08" db="EMBL/GenBank/DDBJ databases">
        <authorList>
            <person name="Cejkova D."/>
            <person name="Kubasova T."/>
            <person name="Jahodarova E."/>
            <person name="Rychlik I."/>
        </authorList>
    </citation>
    <scope>NUCLEOTIDE SEQUENCE</scope>
    <source>
        <strain evidence="1">An582</strain>
    </source>
</reference>
<evidence type="ECO:0008006" key="3">
    <source>
        <dbReference type="Google" id="ProtNLM"/>
    </source>
</evidence>
<evidence type="ECO:0000313" key="1">
    <source>
        <dbReference type="EMBL" id="MBM6948290.1"/>
    </source>
</evidence>
<organism evidence="1 2">
    <name type="scientific">Mordavella massiliensis</name>
    <dbReference type="NCBI Taxonomy" id="1871024"/>
    <lineage>
        <taxon>Bacteria</taxon>
        <taxon>Bacillati</taxon>
        <taxon>Bacillota</taxon>
        <taxon>Clostridia</taxon>
        <taxon>Eubacteriales</taxon>
        <taxon>Clostridiaceae</taxon>
        <taxon>Mordavella</taxon>
    </lineage>
</organism>
<protein>
    <recommendedName>
        <fullName evidence="3">DUF885 domain-containing protein</fullName>
    </recommendedName>
</protein>
<sequence length="399" mass="45998">MQYGKKDFELAERFCAVALGADLYYRKEQEKEAGEASFSAEGLVPVNFSGVKPAKITSWQQAIRELEEIYHGYEKLSCPARRNYMLQQVGSFRKVCLWLSGFPMTFREIAAETMFLDENPVGDRAVDDRIEKLHELLKEAGFQGEVKEQVRAWQKSRQIAGPERTKEVLEELLREAKEKTLALGFDAIRDFDVHAELVFDVPYNAYCDYESRMIYINGEVTYTYDELKHLVCHEAYPGHMTHMAVRQQLTEAGTIPADAGLVLTNTASSPVFEGLADNGNDTLGWMGDINDRICKALNQIQSICNQNASHIYYCEENGPEKARKYMEAYSFASEAKIKSRLRYMGYPFRKAYMYAYWRGWEAVEAVWTGLPENRRQDFLQYLYENMHSIDTVLQYGENE</sequence>
<gene>
    <name evidence="1" type="ORF">H6A20_06415</name>
</gene>
<accession>A0A938XCE6</accession>
<proteinExistence type="predicted"/>
<dbReference type="AlphaFoldDB" id="A0A938XCE6"/>
<dbReference type="RefSeq" id="WP_204906313.1">
    <property type="nucleotide sequence ID" value="NZ_JACJKS010000007.1"/>
</dbReference>
<dbReference type="EMBL" id="JACJKS010000007">
    <property type="protein sequence ID" value="MBM6948290.1"/>
    <property type="molecule type" value="Genomic_DNA"/>
</dbReference>
<comment type="caution">
    <text evidence="1">The sequence shown here is derived from an EMBL/GenBank/DDBJ whole genome shotgun (WGS) entry which is preliminary data.</text>
</comment>
<dbReference type="Proteomes" id="UP000705508">
    <property type="component" value="Unassembled WGS sequence"/>
</dbReference>
<name>A0A938XCE6_9CLOT</name>
<reference evidence="1" key="2">
    <citation type="journal article" date="2021" name="Sci. Rep.">
        <title>The distribution of antibiotic resistance genes in chicken gut microbiota commensals.</title>
        <authorList>
            <person name="Juricova H."/>
            <person name="Matiasovicova J."/>
            <person name="Kubasova T."/>
            <person name="Cejkova D."/>
            <person name="Rychlik I."/>
        </authorList>
    </citation>
    <scope>NUCLEOTIDE SEQUENCE</scope>
    <source>
        <strain evidence="1">An582</strain>
    </source>
</reference>
<evidence type="ECO:0000313" key="2">
    <source>
        <dbReference type="Proteomes" id="UP000705508"/>
    </source>
</evidence>